<comment type="caution">
    <text evidence="1">The sequence shown here is derived from an EMBL/GenBank/DDBJ whole genome shotgun (WGS) entry which is preliminary data.</text>
</comment>
<accession>A0A835HXF2</accession>
<keyword evidence="2" id="KW-1185">Reference proteome</keyword>
<reference evidence="1 2" key="1">
    <citation type="submission" date="2020-10" db="EMBL/GenBank/DDBJ databases">
        <title>The Coptis chinensis genome and diversification of protoberbering-type alkaloids.</title>
        <authorList>
            <person name="Wang B."/>
            <person name="Shu S."/>
            <person name="Song C."/>
            <person name="Liu Y."/>
        </authorList>
    </citation>
    <scope>NUCLEOTIDE SEQUENCE [LARGE SCALE GENOMIC DNA]</scope>
    <source>
        <strain evidence="1">HL-2020</strain>
        <tissue evidence="1">Leaf</tissue>
    </source>
</reference>
<dbReference type="OrthoDB" id="438224at2759"/>
<dbReference type="SUPFAM" id="SSF51197">
    <property type="entry name" value="Clavaminate synthase-like"/>
    <property type="match status" value="1"/>
</dbReference>
<name>A0A835HXF2_9MAGN</name>
<dbReference type="InterPro" id="IPR027443">
    <property type="entry name" value="IPNS-like_sf"/>
</dbReference>
<dbReference type="PANTHER" id="PTHR48253:SF2">
    <property type="entry name" value="ISOPENICILLIN N SYNTHASE-LIKE FE(2+) 2OG DIOXYGENASE DOMAIN-CONTAINING PROTEIN"/>
    <property type="match status" value="1"/>
</dbReference>
<dbReference type="AlphaFoldDB" id="A0A835HXF2"/>
<dbReference type="Proteomes" id="UP000631114">
    <property type="component" value="Unassembled WGS sequence"/>
</dbReference>
<organism evidence="1 2">
    <name type="scientific">Coptis chinensis</name>
    <dbReference type="NCBI Taxonomy" id="261450"/>
    <lineage>
        <taxon>Eukaryota</taxon>
        <taxon>Viridiplantae</taxon>
        <taxon>Streptophyta</taxon>
        <taxon>Embryophyta</taxon>
        <taxon>Tracheophyta</taxon>
        <taxon>Spermatophyta</taxon>
        <taxon>Magnoliopsida</taxon>
        <taxon>Ranunculales</taxon>
        <taxon>Ranunculaceae</taxon>
        <taxon>Coptidoideae</taxon>
        <taxon>Coptis</taxon>
    </lineage>
</organism>
<protein>
    <recommendedName>
        <fullName evidence="3">Isopenicillin N synthase-like Fe(2+) 2OG dioxygenase domain-containing protein</fullName>
    </recommendedName>
</protein>
<gene>
    <name evidence="1" type="ORF">IFM89_013738</name>
</gene>
<dbReference type="PANTHER" id="PTHR48253">
    <property type="match status" value="1"/>
</dbReference>
<proteinExistence type="predicted"/>
<sequence>MEKRDHEQVEAEILEPYELHYTDLINLSSSSSSSSSKKEELERVDDVMQTLGPLGPGLLTITGVPKAAELRGILLPLARKLALINNDDRKRILKEHGLGSDVSLKNPERSASSFALQLKYVQSTSSDNDGDSSGEHSHVLDADSCHEFTDSEFMNLGSTFKELGICMMELGLHLARLCDRAIGEQTIEQSILNSSTAKGRLIHYHSTLDRLLLKEAAKRNGSGKKVARHPLTCHHGLGKSDVSEGVEGTPHRDSNLEHANEVRPCKTSLSNLWQQWHYDYGIFTILTAPMFTSPCDQPKTEEEEEEEEDGCWNCPERQHPSPSGHTYLQIFDSNNSKIFLVRYPPDSFIIQVGEWADIISQGKLHSTLHSVSRPVNLANLSRETFVVFLQPAWNETFAISKYHTKTTNTYRGVDSVSEFFSQHHPGKQPPKIYQKVQEIVPPLSSRLKDGMTFAEFSCETTKQYYGSRGTQR</sequence>
<evidence type="ECO:0008006" key="3">
    <source>
        <dbReference type="Google" id="ProtNLM"/>
    </source>
</evidence>
<evidence type="ECO:0000313" key="2">
    <source>
        <dbReference type="Proteomes" id="UP000631114"/>
    </source>
</evidence>
<dbReference type="EMBL" id="JADFTS010000005">
    <property type="protein sequence ID" value="KAF9605068.1"/>
    <property type="molecule type" value="Genomic_DNA"/>
</dbReference>
<dbReference type="Gene3D" id="2.60.120.330">
    <property type="entry name" value="B-lactam Antibiotic, Isopenicillin N Synthase, Chain"/>
    <property type="match status" value="1"/>
</dbReference>
<evidence type="ECO:0000313" key="1">
    <source>
        <dbReference type="EMBL" id="KAF9605068.1"/>
    </source>
</evidence>